<reference evidence="1" key="1">
    <citation type="submission" date="2021-02" db="EMBL/GenBank/DDBJ databases">
        <authorList>
            <person name="Dougan E. K."/>
            <person name="Rhodes N."/>
            <person name="Thang M."/>
            <person name="Chan C."/>
        </authorList>
    </citation>
    <scope>NUCLEOTIDE SEQUENCE</scope>
</reference>
<keyword evidence="2" id="KW-1185">Reference proteome</keyword>
<dbReference type="EMBL" id="CAJNDS010002704">
    <property type="protein sequence ID" value="CAE7568647.1"/>
    <property type="molecule type" value="Genomic_DNA"/>
</dbReference>
<organism evidence="1 2">
    <name type="scientific">Symbiodinium natans</name>
    <dbReference type="NCBI Taxonomy" id="878477"/>
    <lineage>
        <taxon>Eukaryota</taxon>
        <taxon>Sar</taxon>
        <taxon>Alveolata</taxon>
        <taxon>Dinophyceae</taxon>
        <taxon>Suessiales</taxon>
        <taxon>Symbiodiniaceae</taxon>
        <taxon>Symbiodinium</taxon>
    </lineage>
</organism>
<comment type="caution">
    <text evidence="1">The sequence shown here is derived from an EMBL/GenBank/DDBJ whole genome shotgun (WGS) entry which is preliminary data.</text>
</comment>
<dbReference type="InterPro" id="IPR043502">
    <property type="entry name" value="DNA/RNA_pol_sf"/>
</dbReference>
<evidence type="ECO:0008006" key="3">
    <source>
        <dbReference type="Google" id="ProtNLM"/>
    </source>
</evidence>
<sequence length="586" mass="65865">MHFPGAQTYGSLDASGRPIPSRVQGERCIDFFVARGAQLHNVHNCVETLGDHYMIAGHVTTSACSSPPMWRAKPTTRCPKPETVTGAQWAQQQRAHWMQLCTPEDQGDTEAEWQWFNAQAEEAMRRAYRAASQVIPDPPQRRPKGSTFSRVGADTLGAQSRSGTSFRLRKWLKLQGRLREAQRQMIRADVGPHLWSNIRARWPSSLRPLVAVDTVDTALVLVAEAIEEHQAAKRLEAIHRWQQQLARRGKEAIRWLKGTSSRVAVVRRAEGASWHTAAHHAESLSMIKTYWSSIWNRQLVDPARAVEAWARHGHSARFQGELAALWTPVKLHQQACTMGASAAGPDGWSGDEIRTWPREAWNHFAVLLDRWVRRGSFPCAWQELRQIHIPKDEPELDDGSVDVQNMRPISVMSALWRCVSSCIAKDDRVRGRHILGHLACGYEKGMPLASLDYTKCFDHVNPSLVLAILQRAGFPKPLVLMLEHVWNQRRVLELNNFVGEIVQVTSSIPQGDGLSPMALNVLLSAASLRVFLDDRAFVAPPQLLHLLMLQWEEWSAVLGLGVIGAQCKNGARLLCVPEELFLNTLR</sequence>
<dbReference type="AlphaFoldDB" id="A0A812UH10"/>
<dbReference type="OrthoDB" id="448511at2759"/>
<dbReference type="SUPFAM" id="SSF56672">
    <property type="entry name" value="DNA/RNA polymerases"/>
    <property type="match status" value="1"/>
</dbReference>
<dbReference type="Proteomes" id="UP000604046">
    <property type="component" value="Unassembled WGS sequence"/>
</dbReference>
<gene>
    <name evidence="1" type="ORF">SNAT2548_LOCUS32306</name>
</gene>
<protein>
    <recommendedName>
        <fullName evidence="3">Reverse transcriptase domain-containing protein</fullName>
    </recommendedName>
</protein>
<evidence type="ECO:0000313" key="1">
    <source>
        <dbReference type="EMBL" id="CAE7568647.1"/>
    </source>
</evidence>
<evidence type="ECO:0000313" key="2">
    <source>
        <dbReference type="Proteomes" id="UP000604046"/>
    </source>
</evidence>
<proteinExistence type="predicted"/>
<name>A0A812UH10_9DINO</name>
<accession>A0A812UH10</accession>